<evidence type="ECO:0008006" key="4">
    <source>
        <dbReference type="Google" id="ProtNLM"/>
    </source>
</evidence>
<reference evidence="2" key="2">
    <citation type="submission" date="2023-05" db="EMBL/GenBank/DDBJ databases">
        <authorList>
            <consortium name="Lawrence Berkeley National Laboratory"/>
            <person name="Steindorff A."/>
            <person name="Hensen N."/>
            <person name="Bonometti L."/>
            <person name="Westerberg I."/>
            <person name="Brannstrom I.O."/>
            <person name="Guillou S."/>
            <person name="Cros-Aarteil S."/>
            <person name="Calhoun S."/>
            <person name="Haridas S."/>
            <person name="Kuo A."/>
            <person name="Mondo S."/>
            <person name="Pangilinan J."/>
            <person name="Riley R."/>
            <person name="Labutti K."/>
            <person name="Andreopoulos B."/>
            <person name="Lipzen A."/>
            <person name="Chen C."/>
            <person name="Yanf M."/>
            <person name="Daum C."/>
            <person name="Ng V."/>
            <person name="Clum A."/>
            <person name="Ohm R."/>
            <person name="Martin F."/>
            <person name="Silar P."/>
            <person name="Natvig D."/>
            <person name="Lalanne C."/>
            <person name="Gautier V."/>
            <person name="Ament-Velasquez S.L."/>
            <person name="Kruys A."/>
            <person name="Hutchinson M.I."/>
            <person name="Powell A.J."/>
            <person name="Barry K."/>
            <person name="Miller A.N."/>
            <person name="Grigoriev I.V."/>
            <person name="Debuchy R."/>
            <person name="Gladieux P."/>
            <person name="Thoren M.H."/>
            <person name="Johannesson H."/>
        </authorList>
    </citation>
    <scope>NUCLEOTIDE SEQUENCE</scope>
    <source>
        <strain evidence="2">PSN243</strain>
    </source>
</reference>
<gene>
    <name evidence="2" type="ORF">QBC34DRAFT_431272</name>
</gene>
<reference evidence="2" key="1">
    <citation type="journal article" date="2023" name="Mol. Phylogenet. Evol.">
        <title>Genome-scale phylogeny and comparative genomics of the fungal order Sordariales.</title>
        <authorList>
            <person name="Hensen N."/>
            <person name="Bonometti L."/>
            <person name="Westerberg I."/>
            <person name="Brannstrom I.O."/>
            <person name="Guillou S."/>
            <person name="Cros-Aarteil S."/>
            <person name="Calhoun S."/>
            <person name="Haridas S."/>
            <person name="Kuo A."/>
            <person name="Mondo S."/>
            <person name="Pangilinan J."/>
            <person name="Riley R."/>
            <person name="LaButti K."/>
            <person name="Andreopoulos B."/>
            <person name="Lipzen A."/>
            <person name="Chen C."/>
            <person name="Yan M."/>
            <person name="Daum C."/>
            <person name="Ng V."/>
            <person name="Clum A."/>
            <person name="Steindorff A."/>
            <person name="Ohm R.A."/>
            <person name="Martin F."/>
            <person name="Silar P."/>
            <person name="Natvig D.O."/>
            <person name="Lalanne C."/>
            <person name="Gautier V."/>
            <person name="Ament-Velasquez S.L."/>
            <person name="Kruys A."/>
            <person name="Hutchinson M.I."/>
            <person name="Powell A.J."/>
            <person name="Barry K."/>
            <person name="Miller A.N."/>
            <person name="Grigoriev I.V."/>
            <person name="Debuchy R."/>
            <person name="Gladieux P."/>
            <person name="Hiltunen Thoren M."/>
            <person name="Johannesson H."/>
        </authorList>
    </citation>
    <scope>NUCLEOTIDE SEQUENCE</scope>
    <source>
        <strain evidence="2">PSN243</strain>
    </source>
</reference>
<dbReference type="Gene3D" id="3.40.390.10">
    <property type="entry name" value="Collagenase (Catalytic Domain)"/>
    <property type="match status" value="1"/>
</dbReference>
<feature type="chain" id="PRO_5043417924" description="Metalloendopeptidase" evidence="1">
    <location>
        <begin position="19"/>
        <end position="371"/>
    </location>
</feature>
<dbReference type="Proteomes" id="UP001321760">
    <property type="component" value="Unassembled WGS sequence"/>
</dbReference>
<evidence type="ECO:0000256" key="1">
    <source>
        <dbReference type="SAM" id="SignalP"/>
    </source>
</evidence>
<keyword evidence="3" id="KW-1185">Reference proteome</keyword>
<keyword evidence="1" id="KW-0732">Signal</keyword>
<dbReference type="Pfam" id="PF12388">
    <property type="entry name" value="Peptidase_M57"/>
    <property type="match status" value="1"/>
</dbReference>
<dbReference type="AlphaFoldDB" id="A0AAV9G3U7"/>
<dbReference type="SUPFAM" id="SSF55486">
    <property type="entry name" value="Metalloproteases ('zincins'), catalytic domain"/>
    <property type="match status" value="1"/>
</dbReference>
<evidence type="ECO:0000313" key="3">
    <source>
        <dbReference type="Proteomes" id="UP001321760"/>
    </source>
</evidence>
<protein>
    <recommendedName>
        <fullName evidence="4">Metalloendopeptidase</fullName>
    </recommendedName>
</protein>
<dbReference type="EMBL" id="MU866006">
    <property type="protein sequence ID" value="KAK4442794.1"/>
    <property type="molecule type" value="Genomic_DNA"/>
</dbReference>
<sequence>MAPLTLILSLLFAFLLHGQQVLAGSAIWQPALVPRSRPHSLNRRYFYARKAAPGFGVAQPWPNRVIKYCFNPNPATQAAKAMLKKNLKDARKIWVAKGLNSNFRIEEAHGDACLDLEDVLMISYTGNGANSGMGSSVGQLSTNNMHLTDRVDMGMLDVVANFAHELGHAWGLYHEHQNPNFWQGVVDATGNGELFGPGNPGQWNCENLIDYASVALGGGLVVQTGQNNQGNTRTVDMQRLCSSYDLARGARFTALDYLPMGGRGTPHSTNGKGVDDVDWSSIMIYASGAGAVPLDPGEEPGETDRRARILQQPNGERIAKNLFPSALDILALNTLYADVGGTKLSLLNSMTSFKKVYKTSDSGPSGGSGCL</sequence>
<organism evidence="2 3">
    <name type="scientific">Podospora aff. communis PSN243</name>
    <dbReference type="NCBI Taxonomy" id="3040156"/>
    <lineage>
        <taxon>Eukaryota</taxon>
        <taxon>Fungi</taxon>
        <taxon>Dikarya</taxon>
        <taxon>Ascomycota</taxon>
        <taxon>Pezizomycotina</taxon>
        <taxon>Sordariomycetes</taxon>
        <taxon>Sordariomycetidae</taxon>
        <taxon>Sordariales</taxon>
        <taxon>Podosporaceae</taxon>
        <taxon>Podospora</taxon>
    </lineage>
</organism>
<name>A0AAV9G3U7_9PEZI</name>
<dbReference type="GO" id="GO:0008237">
    <property type="term" value="F:metallopeptidase activity"/>
    <property type="evidence" value="ECO:0007669"/>
    <property type="project" value="InterPro"/>
</dbReference>
<accession>A0AAV9G3U7</accession>
<comment type="caution">
    <text evidence="2">The sequence shown here is derived from an EMBL/GenBank/DDBJ whole genome shotgun (WGS) entry which is preliminary data.</text>
</comment>
<dbReference type="InterPro" id="IPR024653">
    <property type="entry name" value="Peptidase_M10/M27/M57"/>
</dbReference>
<evidence type="ECO:0000313" key="2">
    <source>
        <dbReference type="EMBL" id="KAK4442794.1"/>
    </source>
</evidence>
<proteinExistence type="predicted"/>
<dbReference type="InterPro" id="IPR024079">
    <property type="entry name" value="MetalloPept_cat_dom_sf"/>
</dbReference>
<feature type="signal peptide" evidence="1">
    <location>
        <begin position="1"/>
        <end position="18"/>
    </location>
</feature>